<protein>
    <recommendedName>
        <fullName evidence="3">Cytoplasmic protein</fullName>
    </recommendedName>
</protein>
<sequence length="74" mass="8444">MDKHAIKDIRDWAKLRRTSIEIAEVIFELANNDEMLAQKIWENGDDQVLAKAFANTEKNQLLWGGEVAERNCGA</sequence>
<dbReference type="InterPro" id="IPR025600">
    <property type="entry name" value="YccJ"/>
</dbReference>
<evidence type="ECO:0000313" key="1">
    <source>
        <dbReference type="EMBL" id="TEA27908.1"/>
    </source>
</evidence>
<dbReference type="AlphaFoldDB" id="A0AB94IEJ0"/>
<evidence type="ECO:0000313" key="2">
    <source>
        <dbReference type="Proteomes" id="UP000506160"/>
    </source>
</evidence>
<evidence type="ECO:0008006" key="3">
    <source>
        <dbReference type="Google" id="ProtNLM"/>
    </source>
</evidence>
<comment type="caution">
    <text evidence="1">The sequence shown here is derived from an EMBL/GenBank/DDBJ whole genome shotgun (WGS) entry which is preliminary data.</text>
</comment>
<reference evidence="1 2" key="1">
    <citation type="journal article" date="2014" name="Appl. Environ. Microbiol.">
        <title>Genomic features of a bumble bee symbiont reflect its host environment.</title>
        <authorList>
            <person name="Martinson V.G."/>
            <person name="Magoc T."/>
            <person name="Koch H."/>
            <person name="Salzberg S.L."/>
            <person name="Moran N.A."/>
        </authorList>
    </citation>
    <scope>NUCLEOTIDE SEQUENCE [LARGE SCALE GENOMIC DNA]</scope>
    <source>
        <strain evidence="1 2">Bimp</strain>
    </source>
</reference>
<dbReference type="RefSeq" id="WP_024495449.1">
    <property type="nucleotide sequence ID" value="NZ_AWGA01000014.1"/>
</dbReference>
<name>A0AB94IEJ0_9GAMM</name>
<keyword evidence="2" id="KW-1185">Reference proteome</keyword>
<dbReference type="Proteomes" id="UP000506160">
    <property type="component" value="Unassembled WGS sequence"/>
</dbReference>
<accession>A0AB94IEJ0</accession>
<dbReference type="EMBL" id="AWGA01000014">
    <property type="protein sequence ID" value="TEA27908.1"/>
    <property type="molecule type" value="Genomic_DNA"/>
</dbReference>
<gene>
    <name evidence="1" type="ORF">O970_01655</name>
</gene>
<organism evidence="1 2">
    <name type="scientific">Candidatus Schmidhempelia bombi str. Bimp</name>
    <dbReference type="NCBI Taxonomy" id="1387197"/>
    <lineage>
        <taxon>Bacteria</taxon>
        <taxon>Pseudomonadati</taxon>
        <taxon>Pseudomonadota</taxon>
        <taxon>Gammaproteobacteria</taxon>
        <taxon>Orbales</taxon>
        <taxon>Orbaceae</taxon>
        <taxon>Candidatus Schmidhempelia</taxon>
    </lineage>
</organism>
<proteinExistence type="predicted"/>
<dbReference type="Pfam" id="PF13993">
    <property type="entry name" value="YccJ"/>
    <property type="match status" value="1"/>
</dbReference>